<dbReference type="InterPro" id="IPR029058">
    <property type="entry name" value="AB_hydrolase_fold"/>
</dbReference>
<protein>
    <submittedName>
        <fullName evidence="2">Alpha/beta hydrolase</fullName>
    </submittedName>
</protein>
<reference evidence="2" key="1">
    <citation type="submission" date="2022-05" db="EMBL/GenBank/DDBJ databases">
        <authorList>
            <person name="Oliphant S.A."/>
            <person name="Watson-Haigh N.S."/>
            <person name="Sumby K.M."/>
            <person name="Gardner J.M."/>
            <person name="Jiranek V."/>
        </authorList>
    </citation>
    <scope>NUCLEOTIDE SEQUENCE</scope>
    <source>
        <strain evidence="2">KI11_C11</strain>
    </source>
</reference>
<gene>
    <name evidence="2" type="ORF">M3M39_01545</name>
</gene>
<organism evidence="2 3">
    <name type="scientific">Fructilactobacillus hinvesii</name>
    <dbReference type="NCBI Taxonomy" id="2940300"/>
    <lineage>
        <taxon>Bacteria</taxon>
        <taxon>Bacillati</taxon>
        <taxon>Bacillota</taxon>
        <taxon>Bacilli</taxon>
        <taxon>Lactobacillales</taxon>
        <taxon>Lactobacillaceae</taxon>
        <taxon>Fructilactobacillus</taxon>
    </lineage>
</organism>
<dbReference type="RefSeq" id="WP_252797478.1">
    <property type="nucleotide sequence ID" value="NZ_CP097118.1"/>
</dbReference>
<dbReference type="Gene3D" id="1.10.10.800">
    <property type="match status" value="1"/>
</dbReference>
<feature type="domain" description="PET hydrolase/cutinase-like" evidence="1">
    <location>
        <begin position="21"/>
        <end position="151"/>
    </location>
</feature>
<accession>A0ABY5BST6</accession>
<dbReference type="PANTHER" id="PTHR47751:SF1">
    <property type="entry name" value="SUPERFAMILY HYDROLASE, PUTATIVE (AFU_ORTHOLOGUE AFUA_2G16580)-RELATED"/>
    <property type="match status" value="1"/>
</dbReference>
<dbReference type="PANTHER" id="PTHR47751">
    <property type="entry name" value="SUPERFAMILY HYDROLASE, PUTATIVE (AFU_ORTHOLOGUE AFUA_2G16580)-RELATED"/>
    <property type="match status" value="1"/>
</dbReference>
<sequence length="314" mass="34637">MITTKDVSFKARDLGGLEIQGRLFFPENFDESQKHPAIVVNHPTTSDFNQTSGKIYATKLAQRGWLALAYDSPYQGRSEGEPHNSEIPYARTIGVMAAIDFLDTLSYVDPERIGAMGICGGGGYTLNAAKFDKRIKAVAGICPADVGTIYRETFGQNDQALIKSLEDMAKQRTAEAQGEPIKYIPALPASQEEREKAGINDIDIKQAIDYYLTPRGHDEFAPNQYVYSSVSMMINFDPAILAEKLATQPLEIIVGDVPGAFGSYRFGYEYYDKAAADDKELVVLPGVSHYDLYDQPEATDTAVAKLNDFFGNRL</sequence>
<dbReference type="EMBL" id="CP097118">
    <property type="protein sequence ID" value="USS88192.1"/>
    <property type="molecule type" value="Genomic_DNA"/>
</dbReference>
<dbReference type="InterPro" id="IPR041127">
    <property type="entry name" value="PET_hydrolase/cutinase-like"/>
</dbReference>
<dbReference type="SUPFAM" id="SSF53474">
    <property type="entry name" value="alpha/beta-Hydrolases"/>
    <property type="match status" value="1"/>
</dbReference>
<dbReference type="Gene3D" id="3.40.50.1820">
    <property type="entry name" value="alpha/beta hydrolase"/>
    <property type="match status" value="1"/>
</dbReference>
<name>A0ABY5BST6_9LACO</name>
<evidence type="ECO:0000313" key="3">
    <source>
        <dbReference type="Proteomes" id="UP001057025"/>
    </source>
</evidence>
<evidence type="ECO:0000313" key="2">
    <source>
        <dbReference type="EMBL" id="USS88192.1"/>
    </source>
</evidence>
<dbReference type="Pfam" id="PF12740">
    <property type="entry name" value="PETase"/>
    <property type="match status" value="1"/>
</dbReference>
<dbReference type="InterPro" id="IPR051411">
    <property type="entry name" value="Polyketide_trans_af380"/>
</dbReference>
<proteinExistence type="predicted"/>
<keyword evidence="2" id="KW-0378">Hydrolase</keyword>
<dbReference type="GO" id="GO:0016787">
    <property type="term" value="F:hydrolase activity"/>
    <property type="evidence" value="ECO:0007669"/>
    <property type="project" value="UniProtKB-KW"/>
</dbReference>
<dbReference type="Proteomes" id="UP001057025">
    <property type="component" value="Chromosome"/>
</dbReference>
<keyword evidence="3" id="KW-1185">Reference proteome</keyword>
<evidence type="ECO:0000259" key="1">
    <source>
        <dbReference type="Pfam" id="PF12740"/>
    </source>
</evidence>